<dbReference type="PANTHER" id="PTHR35149">
    <property type="entry name" value="SLL5132 PROTEIN"/>
    <property type="match status" value="1"/>
</dbReference>
<dbReference type="Proteomes" id="UP000679179">
    <property type="component" value="Unassembled WGS sequence"/>
</dbReference>
<dbReference type="Pfam" id="PF07510">
    <property type="entry name" value="GmrSD_C"/>
    <property type="match status" value="1"/>
</dbReference>
<accession>A0A919S105</accession>
<evidence type="ECO:0000313" key="3">
    <source>
        <dbReference type="EMBL" id="GIM29185.1"/>
    </source>
</evidence>
<feature type="domain" description="GmrSD restriction endonucleases N-terminal" evidence="1">
    <location>
        <begin position="13"/>
        <end position="247"/>
    </location>
</feature>
<proteinExistence type="predicted"/>
<dbReference type="PANTHER" id="PTHR35149:SF2">
    <property type="entry name" value="DUF262 DOMAIN-CONTAINING PROTEIN"/>
    <property type="match status" value="1"/>
</dbReference>
<evidence type="ECO:0000259" key="2">
    <source>
        <dbReference type="Pfam" id="PF07510"/>
    </source>
</evidence>
<evidence type="ECO:0008006" key="5">
    <source>
        <dbReference type="Google" id="ProtNLM"/>
    </source>
</evidence>
<dbReference type="Pfam" id="PF03235">
    <property type="entry name" value="GmrSD_N"/>
    <property type="match status" value="1"/>
</dbReference>
<evidence type="ECO:0000259" key="1">
    <source>
        <dbReference type="Pfam" id="PF03235"/>
    </source>
</evidence>
<keyword evidence="4" id="KW-1185">Reference proteome</keyword>
<dbReference type="AlphaFoldDB" id="A0A919S105"/>
<gene>
    <name evidence="3" type="ORF">CPJCM30710_18510</name>
</gene>
<dbReference type="InterPro" id="IPR011089">
    <property type="entry name" value="GmrSD_C"/>
</dbReference>
<reference evidence="3" key="1">
    <citation type="submission" date="2021-03" db="EMBL/GenBank/DDBJ databases">
        <title>Taxonomic study of Clostridium polyendosporum from meadow-gley soil under rice.</title>
        <authorList>
            <person name="Kobayashi H."/>
            <person name="Tanizawa Y."/>
            <person name="Yagura M."/>
        </authorList>
    </citation>
    <scope>NUCLEOTIDE SEQUENCE</scope>
    <source>
        <strain evidence="3">JCM 30710</strain>
    </source>
</reference>
<organism evidence="3 4">
    <name type="scientific">Clostridium polyendosporum</name>
    <dbReference type="NCBI Taxonomy" id="69208"/>
    <lineage>
        <taxon>Bacteria</taxon>
        <taxon>Bacillati</taxon>
        <taxon>Bacillota</taxon>
        <taxon>Clostridia</taxon>
        <taxon>Eubacteriales</taxon>
        <taxon>Clostridiaceae</taxon>
        <taxon>Clostridium</taxon>
    </lineage>
</organism>
<dbReference type="EMBL" id="BOPZ01000014">
    <property type="protein sequence ID" value="GIM29185.1"/>
    <property type="molecule type" value="Genomic_DNA"/>
</dbReference>
<dbReference type="InterPro" id="IPR004919">
    <property type="entry name" value="GmrSD_N"/>
</dbReference>
<comment type="caution">
    <text evidence="3">The sequence shown here is derived from an EMBL/GenBank/DDBJ whole genome shotgun (WGS) entry which is preliminary data.</text>
</comment>
<evidence type="ECO:0000313" key="4">
    <source>
        <dbReference type="Proteomes" id="UP000679179"/>
    </source>
</evidence>
<feature type="domain" description="GmrSD restriction endonucleases C-terminal" evidence="2">
    <location>
        <begin position="440"/>
        <end position="572"/>
    </location>
</feature>
<dbReference type="RefSeq" id="WP_212903892.1">
    <property type="nucleotide sequence ID" value="NZ_BOPZ01000014.1"/>
</dbReference>
<protein>
    <recommendedName>
        <fullName evidence="5">DUF262 domain-containing protein</fullName>
    </recommendedName>
</protein>
<name>A0A919S105_9CLOT</name>
<sequence length="581" mass="68214">MFTEMIKAKEYYIKDLLSDKFLFEIPDYQRAYSWTKENLQQLIDDIISSIEVNKEEYGDNFESYEPYFIGSIVLCSKEYKDDGWGLYDVIDGQQRLTSIIMLIATIRDLINNNQYKNVLSSLIYQQPNELMGVKESIRVKVRGKELDFFKKYVLELGGTEEACTLDEGELSEAKTNMFTAINVFRNSFLDENGEVLHERVNEFIKYILQKVVLVVITTDSFTSAFRLFNVINARGLPLTNADLLKSENLRVIDEEIRNKYTDMWETDEQDVGKERLEKIISFIRAMKLKKKASTTIFEEFNKKIFVQEPEYRGVNFVEHLNKVKTIFEKYIEEGVLSTGDKEKDIYYKKLVLVMKDFLPFDEWMAAVISFVEKFNNDNLTFEFLKVLEKRITIDWINGNSFADRLSRVYSILEAIDASSIGEDVLKSDVFVGDLERTRVYFENSLNDIEFYSKGRMMIPKYILVRLDIELRSKDDMQYSDKIMLEHILPRNAKDAYWVTNFSTEQRRNWANRLGNLVIINGTKNTKANNKAFAQKVEQYISKKGDFAITKEILNFKDWDIEILKSRHSELVKRSVELWTNI</sequence>